<dbReference type="RefSeq" id="WP_407068446.1">
    <property type="nucleotide sequence ID" value="NZ_JBJJXE010000001.1"/>
</dbReference>
<feature type="transmembrane region" description="Helical" evidence="1">
    <location>
        <begin position="45"/>
        <end position="65"/>
    </location>
</feature>
<name>A0ABW8U9I3_9GAMM</name>
<evidence type="ECO:0000256" key="1">
    <source>
        <dbReference type="SAM" id="Phobius"/>
    </source>
</evidence>
<dbReference type="EMBL" id="JBJJXE010000001">
    <property type="protein sequence ID" value="MFL1731586.1"/>
    <property type="molecule type" value="Genomic_DNA"/>
</dbReference>
<keyword evidence="1" id="KW-0472">Membrane</keyword>
<evidence type="ECO:0000313" key="2">
    <source>
        <dbReference type="EMBL" id="MFL1731586.1"/>
    </source>
</evidence>
<protein>
    <recommendedName>
        <fullName evidence="4">DUF3784 domain-containing protein</fullName>
    </recommendedName>
</protein>
<keyword evidence="1" id="KW-0812">Transmembrane</keyword>
<evidence type="ECO:0000313" key="3">
    <source>
        <dbReference type="Proteomes" id="UP001624684"/>
    </source>
</evidence>
<comment type="caution">
    <text evidence="2">The sequence shown here is derived from an EMBL/GenBank/DDBJ whole genome shotgun (WGS) entry which is preliminary data.</text>
</comment>
<keyword evidence="1" id="KW-1133">Transmembrane helix</keyword>
<sequence>MGLFGYLILGAFMYLAGFLTHQKMLNSCRVNGEQLPISHAVLRRCLLSCFVVMLVVSVLIGRIILHHETVDWLFVLVNSAVATTVYYFGANPDTTKMNLPD</sequence>
<reference evidence="2 3" key="1">
    <citation type="submission" date="2024-11" db="EMBL/GenBank/DDBJ databases">
        <title>First Report of Moraxella oculi in Brazil in an Infectious Bovine Keratoconjunctivitis Outbreak.</title>
        <authorList>
            <person name="Carvalho C.V."/>
            <person name="Domingues R."/>
            <person name="Coutinho C."/>
            <person name="Honorio N.T.B.S."/>
            <person name="Faza D.R.L.R."/>
            <person name="Carvalho W.A."/>
            <person name="Machado A.B.F."/>
            <person name="Martins M.F."/>
            <person name="Gaspar E.B."/>
        </authorList>
    </citation>
    <scope>NUCLEOTIDE SEQUENCE [LARGE SCALE GENOMIC DNA]</scope>
    <source>
        <strain evidence="2 3">2117LE</strain>
    </source>
</reference>
<accession>A0ABW8U9I3</accession>
<keyword evidence="3" id="KW-1185">Reference proteome</keyword>
<evidence type="ECO:0008006" key="4">
    <source>
        <dbReference type="Google" id="ProtNLM"/>
    </source>
</evidence>
<feature type="transmembrane region" description="Helical" evidence="1">
    <location>
        <begin position="71"/>
        <end position="89"/>
    </location>
</feature>
<gene>
    <name evidence="2" type="ORF">ACJHVH_01025</name>
</gene>
<proteinExistence type="predicted"/>
<dbReference type="Proteomes" id="UP001624684">
    <property type="component" value="Unassembled WGS sequence"/>
</dbReference>
<feature type="transmembrane region" description="Helical" evidence="1">
    <location>
        <begin position="6"/>
        <end position="25"/>
    </location>
</feature>
<organism evidence="2 3">
    <name type="scientific">Moraxella oculi</name>
    <dbReference type="NCBI Taxonomy" id="2940516"/>
    <lineage>
        <taxon>Bacteria</taxon>
        <taxon>Pseudomonadati</taxon>
        <taxon>Pseudomonadota</taxon>
        <taxon>Gammaproteobacteria</taxon>
        <taxon>Moraxellales</taxon>
        <taxon>Moraxellaceae</taxon>
        <taxon>Moraxella</taxon>
    </lineage>
</organism>